<evidence type="ECO:0000256" key="2">
    <source>
        <dbReference type="ARBA" id="ARBA00012438"/>
    </source>
</evidence>
<dbReference type="SMART" id="SM00387">
    <property type="entry name" value="HATPase_c"/>
    <property type="match status" value="1"/>
</dbReference>
<keyword evidence="7" id="KW-0472">Membrane</keyword>
<evidence type="ECO:0000256" key="5">
    <source>
        <dbReference type="ARBA" id="ARBA00022777"/>
    </source>
</evidence>
<evidence type="ECO:0000256" key="7">
    <source>
        <dbReference type="SAM" id="Phobius"/>
    </source>
</evidence>
<dbReference type="InterPro" id="IPR050980">
    <property type="entry name" value="2C_sensor_his_kinase"/>
</dbReference>
<feature type="domain" description="Histidine kinase" evidence="8">
    <location>
        <begin position="261"/>
        <end position="476"/>
    </location>
</feature>
<organism evidence="9 10">
    <name type="scientific">Halosolutus amylolyticus</name>
    <dbReference type="NCBI Taxonomy" id="2932267"/>
    <lineage>
        <taxon>Archaea</taxon>
        <taxon>Methanobacteriati</taxon>
        <taxon>Methanobacteriota</taxon>
        <taxon>Stenosarchaea group</taxon>
        <taxon>Halobacteria</taxon>
        <taxon>Halobacteriales</taxon>
        <taxon>Natrialbaceae</taxon>
        <taxon>Halosolutus</taxon>
    </lineage>
</organism>
<keyword evidence="6" id="KW-0067">ATP-binding</keyword>
<dbReference type="Proteomes" id="UP001595898">
    <property type="component" value="Unassembled WGS sequence"/>
</dbReference>
<dbReference type="PANTHER" id="PTHR44936">
    <property type="entry name" value="SENSOR PROTEIN CREC"/>
    <property type="match status" value="1"/>
</dbReference>
<dbReference type="GO" id="GO:0004673">
    <property type="term" value="F:protein histidine kinase activity"/>
    <property type="evidence" value="ECO:0007669"/>
    <property type="project" value="UniProtKB-EC"/>
</dbReference>
<proteinExistence type="predicted"/>
<dbReference type="AlphaFoldDB" id="A0ABD5PSI6"/>
<dbReference type="PANTHER" id="PTHR44936:SF10">
    <property type="entry name" value="SENSOR PROTEIN RSTB"/>
    <property type="match status" value="1"/>
</dbReference>
<dbReference type="RefSeq" id="WP_250140418.1">
    <property type="nucleotide sequence ID" value="NZ_JALIQP010000002.1"/>
</dbReference>
<keyword evidence="5 9" id="KW-0418">Kinase</keyword>
<sequence length="489" mass="53126">MIAVARHALERIHEYSVAIVGVGLYALSGIYVAFFGGPLSTLLLELSLPILVGTVLLWYGVVVRDERTDDRSTIVTACSIGCSVAATVLSAWSIYLLWLRTGVYSDIAQPALSAVSVGAGFGGVLGHVYVELSHHHRKNERLSRAVDASMDGIAIVSDDRYSYVNDAYATLYGVRDGAELEGREWGDTYTSAARRCIEQEVVPALADRHYWRGTLTGKRTDGTTFPLDVTASSLADGYVVVARDVSEQRDREQRIQVLNRVLRHNLRNAFTVIQGHANLIGDRDDRLREHHVDPILREIDDLLATADKARDVERTLERRGQADVIDASQAVRSAADRATAAYPSARIVSRIETAGATAPTVDGSVVDALNELVDNAAEHHDTGGTGDGTPTIELGVRTVAYETESRLEFTVADDGDGIPETERRAVLEGRETPLDHGSGLGLWLVNWIVQTAGGDLRFADRPDGGTIVTLSFPHERSAASERPPTPTPR</sequence>
<accession>A0ABD5PSI6</accession>
<evidence type="ECO:0000313" key="10">
    <source>
        <dbReference type="Proteomes" id="UP001595898"/>
    </source>
</evidence>
<keyword evidence="7" id="KW-1133">Transmembrane helix</keyword>
<dbReference type="GO" id="GO:0005524">
    <property type="term" value="F:ATP binding"/>
    <property type="evidence" value="ECO:0007669"/>
    <property type="project" value="UniProtKB-KW"/>
</dbReference>
<dbReference type="EMBL" id="JBHSFA010000007">
    <property type="protein sequence ID" value="MFC4542894.1"/>
    <property type="molecule type" value="Genomic_DNA"/>
</dbReference>
<feature type="transmembrane region" description="Helical" evidence="7">
    <location>
        <begin position="74"/>
        <end position="98"/>
    </location>
</feature>
<comment type="catalytic activity">
    <reaction evidence="1">
        <text>ATP + protein L-histidine = ADP + protein N-phospho-L-histidine.</text>
        <dbReference type="EC" id="2.7.13.3"/>
    </reaction>
</comment>
<dbReference type="InterPro" id="IPR004358">
    <property type="entry name" value="Sig_transdc_His_kin-like_C"/>
</dbReference>
<evidence type="ECO:0000259" key="8">
    <source>
        <dbReference type="PROSITE" id="PS50109"/>
    </source>
</evidence>
<dbReference type="PROSITE" id="PS50109">
    <property type="entry name" value="HIS_KIN"/>
    <property type="match status" value="1"/>
</dbReference>
<dbReference type="InterPro" id="IPR013656">
    <property type="entry name" value="PAS_4"/>
</dbReference>
<dbReference type="InterPro" id="IPR005467">
    <property type="entry name" value="His_kinase_dom"/>
</dbReference>
<evidence type="ECO:0000313" key="9">
    <source>
        <dbReference type="EMBL" id="MFC4542894.1"/>
    </source>
</evidence>
<evidence type="ECO:0000256" key="4">
    <source>
        <dbReference type="ARBA" id="ARBA00022741"/>
    </source>
</evidence>
<dbReference type="PRINTS" id="PR00344">
    <property type="entry name" value="BCTRLSENSOR"/>
</dbReference>
<dbReference type="Pfam" id="PF08448">
    <property type="entry name" value="PAS_4"/>
    <property type="match status" value="1"/>
</dbReference>
<dbReference type="SUPFAM" id="SSF55874">
    <property type="entry name" value="ATPase domain of HSP90 chaperone/DNA topoisomerase II/histidine kinase"/>
    <property type="match status" value="1"/>
</dbReference>
<feature type="transmembrane region" description="Helical" evidence="7">
    <location>
        <begin position="12"/>
        <end position="36"/>
    </location>
</feature>
<comment type="caution">
    <text evidence="9">The sequence shown here is derived from an EMBL/GenBank/DDBJ whole genome shotgun (WGS) entry which is preliminary data.</text>
</comment>
<dbReference type="InterPro" id="IPR000014">
    <property type="entry name" value="PAS"/>
</dbReference>
<reference evidence="9 10" key="1">
    <citation type="journal article" date="2019" name="Int. J. Syst. Evol. Microbiol.">
        <title>The Global Catalogue of Microorganisms (GCM) 10K type strain sequencing project: providing services to taxonomists for standard genome sequencing and annotation.</title>
        <authorList>
            <consortium name="The Broad Institute Genomics Platform"/>
            <consortium name="The Broad Institute Genome Sequencing Center for Infectious Disease"/>
            <person name="Wu L."/>
            <person name="Ma J."/>
        </authorList>
    </citation>
    <scope>NUCLEOTIDE SEQUENCE [LARGE SCALE GENOMIC DNA]</scope>
    <source>
        <strain evidence="9 10">WLHS5</strain>
    </source>
</reference>
<protein>
    <recommendedName>
        <fullName evidence="2">histidine kinase</fullName>
        <ecNumber evidence="2">2.7.13.3</ecNumber>
    </recommendedName>
</protein>
<evidence type="ECO:0000256" key="3">
    <source>
        <dbReference type="ARBA" id="ARBA00022679"/>
    </source>
</evidence>
<dbReference type="EC" id="2.7.13.3" evidence="2"/>
<evidence type="ECO:0000256" key="6">
    <source>
        <dbReference type="ARBA" id="ARBA00022840"/>
    </source>
</evidence>
<dbReference type="InterPro" id="IPR036890">
    <property type="entry name" value="HATPase_C_sf"/>
</dbReference>
<keyword evidence="10" id="KW-1185">Reference proteome</keyword>
<dbReference type="Gene3D" id="3.30.450.20">
    <property type="entry name" value="PAS domain"/>
    <property type="match status" value="1"/>
</dbReference>
<name>A0ABD5PSI6_9EURY</name>
<dbReference type="InterPro" id="IPR003594">
    <property type="entry name" value="HATPase_dom"/>
</dbReference>
<dbReference type="SUPFAM" id="SSF55785">
    <property type="entry name" value="PYP-like sensor domain (PAS domain)"/>
    <property type="match status" value="1"/>
</dbReference>
<dbReference type="InterPro" id="IPR035965">
    <property type="entry name" value="PAS-like_dom_sf"/>
</dbReference>
<feature type="transmembrane region" description="Helical" evidence="7">
    <location>
        <begin position="42"/>
        <end position="62"/>
    </location>
</feature>
<dbReference type="NCBIfam" id="TIGR00229">
    <property type="entry name" value="sensory_box"/>
    <property type="match status" value="1"/>
</dbReference>
<dbReference type="SMART" id="SM00091">
    <property type="entry name" value="PAS"/>
    <property type="match status" value="1"/>
</dbReference>
<dbReference type="Pfam" id="PF02518">
    <property type="entry name" value="HATPase_c"/>
    <property type="match status" value="1"/>
</dbReference>
<evidence type="ECO:0000256" key="1">
    <source>
        <dbReference type="ARBA" id="ARBA00000085"/>
    </source>
</evidence>
<gene>
    <name evidence="9" type="ORF">ACFO5R_13280</name>
</gene>
<keyword evidence="3 9" id="KW-0808">Transferase</keyword>
<dbReference type="CDD" id="cd00075">
    <property type="entry name" value="HATPase"/>
    <property type="match status" value="1"/>
</dbReference>
<keyword evidence="4" id="KW-0547">Nucleotide-binding</keyword>
<dbReference type="Gene3D" id="3.30.565.10">
    <property type="entry name" value="Histidine kinase-like ATPase, C-terminal domain"/>
    <property type="match status" value="1"/>
</dbReference>
<feature type="transmembrane region" description="Helical" evidence="7">
    <location>
        <begin position="110"/>
        <end position="130"/>
    </location>
</feature>
<keyword evidence="7" id="KW-0812">Transmembrane</keyword>